<proteinExistence type="predicted"/>
<gene>
    <name evidence="1" type="ordered locus">S70_17400</name>
</gene>
<dbReference type="AlphaFoldDB" id="A0A140NRL8"/>
<dbReference type="EMBL" id="CP003488">
    <property type="protein sequence ID" value="AFH95290.1"/>
    <property type="molecule type" value="Genomic_DNA"/>
</dbReference>
<reference evidence="2" key="2">
    <citation type="submission" date="2012-04" db="EMBL/GenBank/DDBJ databases">
        <title>Complete genome sequence of Providencia stuartii clinical isolate MRSN 2154.</title>
        <authorList>
            <person name="Clifford R.J."/>
            <person name="Hang J."/>
            <person name="Riley M.C."/>
            <person name="Onmus-Leone F."/>
            <person name="Kuschner R.A."/>
            <person name="Lesho E.P."/>
            <person name="Waterman P.E."/>
        </authorList>
    </citation>
    <scope>NUCLEOTIDE SEQUENCE [LARGE SCALE GENOMIC DNA]</scope>
    <source>
        <strain evidence="2">MRSN 2154</strain>
    </source>
</reference>
<dbReference type="PATRIC" id="fig|1157951.4.peg.3489"/>
<organism evidence="1 2">
    <name type="scientific">Providencia stuartii (strain MRSN 2154)</name>
    <dbReference type="NCBI Taxonomy" id="1157951"/>
    <lineage>
        <taxon>Bacteria</taxon>
        <taxon>Pseudomonadati</taxon>
        <taxon>Pseudomonadota</taxon>
        <taxon>Gammaproteobacteria</taxon>
        <taxon>Enterobacterales</taxon>
        <taxon>Morganellaceae</taxon>
        <taxon>Providencia</taxon>
    </lineage>
</organism>
<evidence type="ECO:0000313" key="1">
    <source>
        <dbReference type="EMBL" id="AFH95290.1"/>
    </source>
</evidence>
<sequence>MRTFQIAGYGTTPKGLTLGINRRVISATQKEAQSQVMREAQRDGLTDIRINYVREVK</sequence>
<evidence type="ECO:0000313" key="2">
    <source>
        <dbReference type="Proteomes" id="UP000005012"/>
    </source>
</evidence>
<dbReference type="Proteomes" id="UP000005012">
    <property type="component" value="Chromosome"/>
</dbReference>
<accession>A0A140NRL8</accession>
<reference evidence="1 2" key="1">
    <citation type="journal article" date="2012" name="J. Bacteriol.">
        <title>Complete Genome Sequence of Providencia stuartii Clinical Isolate MRSN 2154.</title>
        <authorList>
            <person name="Clifford R.J."/>
            <person name="Hang J."/>
            <person name="Riley M.C."/>
            <person name="Onmus-Leone F."/>
            <person name="Kuschner R.A."/>
            <person name="Lesho E.P."/>
            <person name="Waterman P.E."/>
        </authorList>
    </citation>
    <scope>NUCLEOTIDE SEQUENCE [LARGE SCALE GENOMIC DNA]</scope>
    <source>
        <strain evidence="1 2">MRSN 2154</strain>
    </source>
</reference>
<protein>
    <submittedName>
        <fullName evidence="1">Uncharacterized protein</fullName>
    </submittedName>
</protein>
<dbReference type="HOGENOM" id="CLU_203959_0_0_6"/>
<dbReference type="RefSeq" id="WP_014657961.1">
    <property type="nucleotide sequence ID" value="NC_017731.1"/>
</dbReference>
<name>A0A140NRL8_PROSM</name>
<dbReference type="KEGG" id="psi:S70_17400"/>